<evidence type="ECO:0000256" key="1">
    <source>
        <dbReference type="SAM" id="Coils"/>
    </source>
</evidence>
<feature type="domain" description="Signal transduction histidine kinase internal region" evidence="4">
    <location>
        <begin position="466"/>
        <end position="544"/>
    </location>
</feature>
<dbReference type="Gene3D" id="1.25.40.10">
    <property type="entry name" value="Tetratricopeptide repeat domain"/>
    <property type="match status" value="1"/>
</dbReference>
<dbReference type="AlphaFoldDB" id="A0A4V1N572"/>
<gene>
    <name evidence="5" type="ORF">EQG68_01755</name>
</gene>
<dbReference type="Gene3D" id="3.30.565.10">
    <property type="entry name" value="Histidine kinase-like ATPase, C-terminal domain"/>
    <property type="match status" value="1"/>
</dbReference>
<evidence type="ECO:0000313" key="6">
    <source>
        <dbReference type="Proteomes" id="UP000289734"/>
    </source>
</evidence>
<evidence type="ECO:0000256" key="2">
    <source>
        <dbReference type="SAM" id="Phobius"/>
    </source>
</evidence>
<evidence type="ECO:0000259" key="4">
    <source>
        <dbReference type="Pfam" id="PF06580"/>
    </source>
</evidence>
<dbReference type="InterPro" id="IPR036890">
    <property type="entry name" value="HATPase_C_sf"/>
</dbReference>
<dbReference type="SUPFAM" id="SSF48452">
    <property type="entry name" value="TPR-like"/>
    <property type="match status" value="1"/>
</dbReference>
<keyword evidence="6" id="KW-1185">Reference proteome</keyword>
<reference evidence="6" key="1">
    <citation type="submission" date="2019-01" db="EMBL/GenBank/DDBJ databases">
        <title>Cytophagaceae bacterium strain CAR-16.</title>
        <authorList>
            <person name="Chen W.-M."/>
        </authorList>
    </citation>
    <scope>NUCLEOTIDE SEQUENCE [LARGE SCALE GENOMIC DNA]</scope>
    <source>
        <strain evidence="6">ICH-30</strain>
    </source>
</reference>
<organism evidence="5 6">
    <name type="scientific">Flavobacterium piscinae</name>
    <dbReference type="NCBI Taxonomy" id="2506424"/>
    <lineage>
        <taxon>Bacteria</taxon>
        <taxon>Pseudomonadati</taxon>
        <taxon>Bacteroidota</taxon>
        <taxon>Flavobacteriia</taxon>
        <taxon>Flavobacteriales</taxon>
        <taxon>Flavobacteriaceae</taxon>
        <taxon>Flavobacterium</taxon>
    </lineage>
</organism>
<dbReference type="InterPro" id="IPR011990">
    <property type="entry name" value="TPR-like_helical_dom_sf"/>
</dbReference>
<dbReference type="RefSeq" id="WP_129463068.1">
    <property type="nucleotide sequence ID" value="NZ_SBKQ01000002.1"/>
</dbReference>
<keyword evidence="2" id="KW-0472">Membrane</keyword>
<dbReference type="PANTHER" id="PTHR34220">
    <property type="entry name" value="SENSOR HISTIDINE KINASE YPDA"/>
    <property type="match status" value="1"/>
</dbReference>
<feature type="transmembrane region" description="Helical" evidence="2">
    <location>
        <begin position="430"/>
        <end position="451"/>
    </location>
</feature>
<proteinExistence type="predicted"/>
<evidence type="ECO:0000313" key="5">
    <source>
        <dbReference type="EMBL" id="RXR34656.1"/>
    </source>
</evidence>
<keyword evidence="1" id="KW-0175">Coiled coil</keyword>
<keyword evidence="2" id="KW-1133">Transmembrane helix</keyword>
<name>A0A4V1N572_9FLAO</name>
<dbReference type="InterPro" id="IPR050640">
    <property type="entry name" value="Bact_2-comp_sensor_kinase"/>
</dbReference>
<dbReference type="PANTHER" id="PTHR34220:SF7">
    <property type="entry name" value="SENSOR HISTIDINE KINASE YPDA"/>
    <property type="match status" value="1"/>
</dbReference>
<feature type="coiled-coil region" evidence="1">
    <location>
        <begin position="384"/>
        <end position="411"/>
    </location>
</feature>
<dbReference type="OrthoDB" id="9792992at2"/>
<dbReference type="EMBL" id="SBKQ01000002">
    <property type="protein sequence ID" value="RXR34656.1"/>
    <property type="molecule type" value="Genomic_DNA"/>
</dbReference>
<protein>
    <recommendedName>
        <fullName evidence="4">Signal transduction histidine kinase internal region domain-containing protein</fullName>
    </recommendedName>
</protein>
<dbReference type="SMART" id="SM00028">
    <property type="entry name" value="TPR"/>
    <property type="match status" value="3"/>
</dbReference>
<keyword evidence="2" id="KW-0812">Transmembrane</keyword>
<dbReference type="GO" id="GO:0000155">
    <property type="term" value="F:phosphorelay sensor kinase activity"/>
    <property type="evidence" value="ECO:0007669"/>
    <property type="project" value="InterPro"/>
</dbReference>
<evidence type="ECO:0000256" key="3">
    <source>
        <dbReference type="SAM" id="SignalP"/>
    </source>
</evidence>
<dbReference type="InterPro" id="IPR019734">
    <property type="entry name" value="TPR_rpt"/>
</dbReference>
<dbReference type="InterPro" id="IPR010559">
    <property type="entry name" value="Sig_transdc_His_kin_internal"/>
</dbReference>
<comment type="caution">
    <text evidence="5">The sequence shown here is derived from an EMBL/GenBank/DDBJ whole genome shotgun (WGS) entry which is preliminary data.</text>
</comment>
<keyword evidence="3" id="KW-0732">Signal</keyword>
<dbReference type="Pfam" id="PF06580">
    <property type="entry name" value="His_kinase"/>
    <property type="match status" value="1"/>
</dbReference>
<dbReference type="Proteomes" id="UP000289734">
    <property type="component" value="Unassembled WGS sequence"/>
</dbReference>
<feature type="chain" id="PRO_5020627207" description="Signal transduction histidine kinase internal region domain-containing protein" evidence="3">
    <location>
        <begin position="18"/>
        <end position="667"/>
    </location>
</feature>
<dbReference type="GO" id="GO:0016020">
    <property type="term" value="C:membrane"/>
    <property type="evidence" value="ECO:0007669"/>
    <property type="project" value="InterPro"/>
</dbReference>
<sequence length="667" mass="77419">MKYSVLFFCFISQLLFAQTEEEMIRENQPVFKKAEQLLSQDNTTVEKSIQEIDQLIPSQSSVYVQHVLMIHKASMEKRINVKKAGSTLQKVVPFLLQHNDYVQLRSFYNSVQGRILFEVQKDCQGALKLYEENLALLPTITHPYTGWNVVMETQTGVINSLLCLQRDQEALEYLKQFESEINPKTQLKEYIYVLAVSGYIHTKFANYSEGEKYFLKTIALLEHSTAHQDNYLASCNNLAHIYKVTEQTDKGIAILEKALQRAKKIKELNNELLIANNLGFLYVQKEAYSKAQQLGLSVLQTADEKQFGFHTANANRLLATVNYHLGNYQAAETYIDKAIAYYRNFQNQDLLRQSLDVKNKVLIQTQQFEEASQVNSEIIGMLDSITLNSNVQNLQRNLIAYETEKKDQEITILKQKEKIQAFEIEKQKQFLRYSFLGLAVLFLVAFLIVYYQKKINAIQSLALRSKLTRSQFNPHYINNAFTALQATLIEKGMDEKLINYTADISRFSRLLLESTFKEEWSLFEEKQMIINYLKTQMHRFDDSFDFQLTDQFTEHELNRYMLPSALTQTVLENAIEHSGFQQDKRGTIEVFFEKNQEKELVIKVMNTLVGEENTATKKQGNEPSRGLEITKQRLELHRKIHRQHTSFSFVKNEKKVCVTFTLPLLAA</sequence>
<feature type="signal peptide" evidence="3">
    <location>
        <begin position="1"/>
        <end position="17"/>
    </location>
</feature>
<accession>A0A4V1N572</accession>